<evidence type="ECO:0000256" key="1">
    <source>
        <dbReference type="SAM" id="Phobius"/>
    </source>
</evidence>
<gene>
    <name evidence="2" type="ORF">FHS99_001923</name>
</gene>
<comment type="caution">
    <text evidence="2">The sequence shown here is derived from an EMBL/GenBank/DDBJ whole genome shotgun (WGS) entry which is preliminary data.</text>
</comment>
<dbReference type="RefSeq" id="WP_229673630.1">
    <property type="nucleotide sequence ID" value="NZ_BMJP01000001.1"/>
</dbReference>
<feature type="transmembrane region" description="Helical" evidence="1">
    <location>
        <begin position="6"/>
        <end position="28"/>
    </location>
</feature>
<sequence>MALLEFALSLPIVLTLGTLGIEIANYALINMRMSQIALNLADNISRAGEASQLALTKLRESDVNDAFQAARLQGSSYALTTRGRIVLSSLEQNSAKAQYIHWQRCLGAARYNSTYGVQGAVVTNGMGPATGVKIKAPLDSAVMFVELTYDYQPLFLNNILSGKQLHYTAAFLVRDRRDLSGTGLSADTAASTCSKYAA</sequence>
<reference evidence="2 3" key="1">
    <citation type="submission" date="2020-08" db="EMBL/GenBank/DDBJ databases">
        <title>Genomic Encyclopedia of Type Strains, Phase IV (KMG-IV): sequencing the most valuable type-strain genomes for metagenomic binning, comparative biology and taxonomic classification.</title>
        <authorList>
            <person name="Goeker M."/>
        </authorList>
    </citation>
    <scope>NUCLEOTIDE SEQUENCE [LARGE SCALE GENOMIC DNA]</scope>
    <source>
        <strain evidence="2 3">DSM 103336</strain>
    </source>
</reference>
<protein>
    <submittedName>
        <fullName evidence="2">Flp pilus assembly protein TadG</fullName>
    </submittedName>
</protein>
<keyword evidence="3" id="KW-1185">Reference proteome</keyword>
<proteinExistence type="predicted"/>
<accession>A0A7W9F1L3</accession>
<dbReference type="Proteomes" id="UP000546701">
    <property type="component" value="Unassembled WGS sequence"/>
</dbReference>
<organism evidence="2 3">
    <name type="scientific">Sphingomonas prati</name>
    <dbReference type="NCBI Taxonomy" id="1843237"/>
    <lineage>
        <taxon>Bacteria</taxon>
        <taxon>Pseudomonadati</taxon>
        <taxon>Pseudomonadota</taxon>
        <taxon>Alphaproteobacteria</taxon>
        <taxon>Sphingomonadales</taxon>
        <taxon>Sphingomonadaceae</taxon>
        <taxon>Sphingomonas</taxon>
    </lineage>
</organism>
<name>A0A7W9F1L3_9SPHN</name>
<keyword evidence="1" id="KW-0472">Membrane</keyword>
<dbReference type="EMBL" id="JACIJR010000004">
    <property type="protein sequence ID" value="MBB5729438.1"/>
    <property type="molecule type" value="Genomic_DNA"/>
</dbReference>
<keyword evidence="1" id="KW-0812">Transmembrane</keyword>
<evidence type="ECO:0000313" key="3">
    <source>
        <dbReference type="Proteomes" id="UP000546701"/>
    </source>
</evidence>
<keyword evidence="1" id="KW-1133">Transmembrane helix</keyword>
<evidence type="ECO:0000313" key="2">
    <source>
        <dbReference type="EMBL" id="MBB5729438.1"/>
    </source>
</evidence>
<dbReference type="AlphaFoldDB" id="A0A7W9F1L3"/>